<dbReference type="InterPro" id="IPR005829">
    <property type="entry name" value="Sugar_transporter_CS"/>
</dbReference>
<accession>A0A9P8GCH8</accession>
<dbReference type="PRINTS" id="PR00171">
    <property type="entry name" value="SUGRTRNSPORT"/>
</dbReference>
<feature type="transmembrane region" description="Helical" evidence="9">
    <location>
        <begin position="346"/>
        <end position="364"/>
    </location>
</feature>
<evidence type="ECO:0000256" key="9">
    <source>
        <dbReference type="SAM" id="Phobius"/>
    </source>
</evidence>
<evidence type="ECO:0000256" key="4">
    <source>
        <dbReference type="ARBA" id="ARBA00022692"/>
    </source>
</evidence>
<name>A0A9P8GCH8_AURME</name>
<feature type="compositionally biased region" description="Basic and acidic residues" evidence="8">
    <location>
        <begin position="511"/>
        <end position="524"/>
    </location>
</feature>
<feature type="transmembrane region" description="Helical" evidence="9">
    <location>
        <begin position="153"/>
        <end position="176"/>
    </location>
</feature>
<sequence>MAFSHTGFIGDRLTGKALEIGVCATASAGFLLFGYDQGVMSGIITEPGFLAVFPKMNSNYKKGAIQALVVAIYEIGCLLGSFFIIGYGDKLGRRRAVLVGALIMLVGTAIQASSTTLAQLIVGRIVTGAGNGMNTSSIPIWQAEMAPPKIRGFLVLFEGALITGGVMLSYWINYGFWFYNRSSFQWRFPIAFQAFFGIILIIGVLAFPESPRWLLKHGKEKEAVQIMARLRQSGVEDENLKKEVNEIKKINEITAGTKLTVKEFFSNGPDMNLWRASVACASQAFQQIGGINLVTYYATVVFENSLGFNPTFARLLTGVLGTEYFLAALVALFVVDRLGRRRLMMWNAGGMGLAMMVAGIGLSTGTKSGAYAATVMIFLFNTFFAIGWLGITWLYPAEVTPVRIRAEANGLSTSANWLFNYAVVQLSPIMINSIAWKTYFVFMCFNFAFIPVVYYTFVETNGYKLEAMDEIFHTAHQNGENPVKVEKRVRKGNTDVLGDLEKRTPVGSNSEKLEDEKKEDANAG</sequence>
<dbReference type="Pfam" id="PF00083">
    <property type="entry name" value="Sugar_tr"/>
    <property type="match status" value="1"/>
</dbReference>
<dbReference type="InterPro" id="IPR005828">
    <property type="entry name" value="MFS_sugar_transport-like"/>
</dbReference>
<evidence type="ECO:0000313" key="12">
    <source>
        <dbReference type="Proteomes" id="UP000767238"/>
    </source>
</evidence>
<gene>
    <name evidence="11" type="ORF">KCV03_g6955</name>
</gene>
<evidence type="ECO:0000256" key="3">
    <source>
        <dbReference type="ARBA" id="ARBA00022448"/>
    </source>
</evidence>
<dbReference type="InterPro" id="IPR036259">
    <property type="entry name" value="MFS_trans_sf"/>
</dbReference>
<dbReference type="EMBL" id="JAHFYH010000054">
    <property type="protein sequence ID" value="KAH0217695.1"/>
    <property type="molecule type" value="Genomic_DNA"/>
</dbReference>
<dbReference type="PROSITE" id="PS50850">
    <property type="entry name" value="MFS"/>
    <property type="match status" value="1"/>
</dbReference>
<comment type="similarity">
    <text evidence="2 7">Belongs to the major facilitator superfamily. Sugar transporter (TC 2.A.1.1) family.</text>
</comment>
<keyword evidence="6 9" id="KW-0472">Membrane</keyword>
<evidence type="ECO:0000313" key="11">
    <source>
        <dbReference type="EMBL" id="KAH0217695.1"/>
    </source>
</evidence>
<evidence type="ECO:0000256" key="6">
    <source>
        <dbReference type="ARBA" id="ARBA00023136"/>
    </source>
</evidence>
<dbReference type="GO" id="GO:0005351">
    <property type="term" value="F:carbohydrate:proton symporter activity"/>
    <property type="evidence" value="ECO:0007669"/>
    <property type="project" value="TreeGrafter"/>
</dbReference>
<dbReference type="PANTHER" id="PTHR48022">
    <property type="entry name" value="PLASTIDIC GLUCOSE TRANSPORTER 4"/>
    <property type="match status" value="1"/>
</dbReference>
<feature type="transmembrane region" description="Helical" evidence="9">
    <location>
        <begin position="370"/>
        <end position="395"/>
    </location>
</feature>
<dbReference type="Proteomes" id="UP000767238">
    <property type="component" value="Unassembled WGS sequence"/>
</dbReference>
<dbReference type="Gene3D" id="1.20.1250.20">
    <property type="entry name" value="MFS general substrate transporter like domains"/>
    <property type="match status" value="1"/>
</dbReference>
<comment type="caution">
    <text evidence="11">The sequence shown here is derived from an EMBL/GenBank/DDBJ whole genome shotgun (WGS) entry which is preliminary data.</text>
</comment>
<evidence type="ECO:0000259" key="10">
    <source>
        <dbReference type="PROSITE" id="PS50850"/>
    </source>
</evidence>
<dbReference type="PANTHER" id="PTHR48022:SF68">
    <property type="entry name" value="MAJOR FACILITATOR SUPERFAMILY (MFS) PROFILE DOMAIN-CONTAINING PROTEIN-RELATED"/>
    <property type="match status" value="1"/>
</dbReference>
<feature type="non-terminal residue" evidence="11">
    <location>
        <position position="1"/>
    </location>
</feature>
<comment type="subcellular location">
    <subcellularLocation>
        <location evidence="1">Membrane</location>
        <topology evidence="1">Multi-pass membrane protein</topology>
    </subcellularLocation>
</comment>
<dbReference type="AlphaFoldDB" id="A0A9P8GCH8"/>
<dbReference type="InterPro" id="IPR020846">
    <property type="entry name" value="MFS_dom"/>
</dbReference>
<evidence type="ECO:0000256" key="5">
    <source>
        <dbReference type="ARBA" id="ARBA00022989"/>
    </source>
</evidence>
<keyword evidence="3 7" id="KW-0813">Transport</keyword>
<dbReference type="InterPro" id="IPR050360">
    <property type="entry name" value="MFS_Sugar_Transporters"/>
</dbReference>
<feature type="transmembrane region" description="Helical" evidence="9">
    <location>
        <begin position="97"/>
        <end position="122"/>
    </location>
</feature>
<dbReference type="GO" id="GO:0016020">
    <property type="term" value="C:membrane"/>
    <property type="evidence" value="ECO:0007669"/>
    <property type="project" value="UniProtKB-SubCell"/>
</dbReference>
<reference evidence="11" key="2">
    <citation type="submission" date="2021-08" db="EMBL/GenBank/DDBJ databases">
        <authorList>
            <person name="Gostincar C."/>
            <person name="Sun X."/>
            <person name="Song Z."/>
            <person name="Gunde-Cimerman N."/>
        </authorList>
    </citation>
    <scope>NUCLEOTIDE SEQUENCE</scope>
    <source>
        <strain evidence="11">EXF-8016</strain>
    </source>
</reference>
<evidence type="ECO:0000256" key="8">
    <source>
        <dbReference type="SAM" id="MobiDB-lite"/>
    </source>
</evidence>
<evidence type="ECO:0000256" key="7">
    <source>
        <dbReference type="RuleBase" id="RU003346"/>
    </source>
</evidence>
<dbReference type="PROSITE" id="PS00216">
    <property type="entry name" value="SUGAR_TRANSPORT_1"/>
    <property type="match status" value="1"/>
</dbReference>
<protein>
    <submittedName>
        <fullName evidence="11">General substrate transporter</fullName>
    </submittedName>
</protein>
<organism evidence="11 12">
    <name type="scientific">Aureobasidium melanogenum</name>
    <name type="common">Aureobasidium pullulans var. melanogenum</name>
    <dbReference type="NCBI Taxonomy" id="46634"/>
    <lineage>
        <taxon>Eukaryota</taxon>
        <taxon>Fungi</taxon>
        <taxon>Dikarya</taxon>
        <taxon>Ascomycota</taxon>
        <taxon>Pezizomycotina</taxon>
        <taxon>Dothideomycetes</taxon>
        <taxon>Dothideomycetidae</taxon>
        <taxon>Dothideales</taxon>
        <taxon>Saccotheciaceae</taxon>
        <taxon>Aureobasidium</taxon>
    </lineage>
</organism>
<feature type="transmembrane region" description="Helical" evidence="9">
    <location>
        <begin position="439"/>
        <end position="457"/>
    </location>
</feature>
<dbReference type="InterPro" id="IPR003663">
    <property type="entry name" value="Sugar/inositol_transpt"/>
</dbReference>
<dbReference type="OrthoDB" id="6612291at2759"/>
<feature type="transmembrane region" description="Helical" evidence="9">
    <location>
        <begin position="64"/>
        <end position="85"/>
    </location>
</feature>
<evidence type="ECO:0000256" key="2">
    <source>
        <dbReference type="ARBA" id="ARBA00010992"/>
    </source>
</evidence>
<dbReference type="NCBIfam" id="TIGR00879">
    <property type="entry name" value="SP"/>
    <property type="match status" value="1"/>
</dbReference>
<feature type="domain" description="Major facilitator superfamily (MFS) profile" evidence="10">
    <location>
        <begin position="22"/>
        <end position="461"/>
    </location>
</feature>
<reference evidence="11" key="1">
    <citation type="journal article" date="2021" name="J Fungi (Basel)">
        <title>Virulence traits and population genomics of the black yeast Aureobasidium melanogenum.</title>
        <authorList>
            <person name="Cernosa A."/>
            <person name="Sun X."/>
            <person name="Gostincar C."/>
            <person name="Fang C."/>
            <person name="Gunde-Cimerman N."/>
            <person name="Song Z."/>
        </authorList>
    </citation>
    <scope>NUCLEOTIDE SEQUENCE</scope>
    <source>
        <strain evidence="11">EXF-8016</strain>
    </source>
</reference>
<proteinExistence type="inferred from homology"/>
<feature type="transmembrane region" description="Helical" evidence="9">
    <location>
        <begin position="312"/>
        <end position="334"/>
    </location>
</feature>
<dbReference type="SUPFAM" id="SSF103473">
    <property type="entry name" value="MFS general substrate transporter"/>
    <property type="match status" value="1"/>
</dbReference>
<feature type="transmembrane region" description="Helical" evidence="9">
    <location>
        <begin position="188"/>
        <end position="207"/>
    </location>
</feature>
<dbReference type="FunFam" id="1.20.1250.20:FF:000061">
    <property type="entry name" value="MFS sugar transporter"/>
    <property type="match status" value="1"/>
</dbReference>
<evidence type="ECO:0000256" key="1">
    <source>
        <dbReference type="ARBA" id="ARBA00004141"/>
    </source>
</evidence>
<feature type="region of interest" description="Disordered" evidence="8">
    <location>
        <begin position="483"/>
        <end position="524"/>
    </location>
</feature>
<keyword evidence="4 9" id="KW-0812">Transmembrane</keyword>
<keyword evidence="5 9" id="KW-1133">Transmembrane helix</keyword>